<dbReference type="Gene3D" id="1.20.1250.20">
    <property type="entry name" value="MFS general substrate transporter like domains"/>
    <property type="match status" value="1"/>
</dbReference>
<feature type="transmembrane region" description="Helical" evidence="8">
    <location>
        <begin position="2056"/>
        <end position="2079"/>
    </location>
</feature>
<comment type="cofactor">
    <cofactor evidence="1">
        <name>pantetheine 4'-phosphate</name>
        <dbReference type="ChEBI" id="CHEBI:47942"/>
    </cofactor>
</comment>
<dbReference type="Pfam" id="PF00550">
    <property type="entry name" value="PP-binding"/>
    <property type="match status" value="2"/>
</dbReference>
<evidence type="ECO:0000256" key="8">
    <source>
        <dbReference type="SAM" id="Phobius"/>
    </source>
</evidence>
<dbReference type="GO" id="GO:0003824">
    <property type="term" value="F:catalytic activity"/>
    <property type="evidence" value="ECO:0007669"/>
    <property type="project" value="InterPro"/>
</dbReference>
<organism evidence="11 12">
    <name type="scientific">Paractinoplanes atraurantiacus</name>
    <dbReference type="NCBI Taxonomy" id="1036182"/>
    <lineage>
        <taxon>Bacteria</taxon>
        <taxon>Bacillati</taxon>
        <taxon>Actinomycetota</taxon>
        <taxon>Actinomycetes</taxon>
        <taxon>Micromonosporales</taxon>
        <taxon>Micromonosporaceae</taxon>
        <taxon>Paractinoplanes</taxon>
    </lineage>
</organism>
<dbReference type="Pfam" id="PF00975">
    <property type="entry name" value="Thioesterase"/>
    <property type="match status" value="1"/>
</dbReference>
<dbReference type="PROSITE" id="PS50850">
    <property type="entry name" value="MFS"/>
    <property type="match status" value="1"/>
</dbReference>
<dbReference type="GO" id="GO:0005737">
    <property type="term" value="C:cytoplasm"/>
    <property type="evidence" value="ECO:0007669"/>
    <property type="project" value="TreeGrafter"/>
</dbReference>
<keyword evidence="6 8" id="KW-1133">Transmembrane helix</keyword>
<name>A0A285KDW7_9ACTN</name>
<dbReference type="InterPro" id="IPR025110">
    <property type="entry name" value="AMP-bd_C"/>
</dbReference>
<evidence type="ECO:0000259" key="10">
    <source>
        <dbReference type="PROSITE" id="PS50850"/>
    </source>
</evidence>
<gene>
    <name evidence="11" type="ORF">SAMN05421748_13559</name>
</gene>
<evidence type="ECO:0000256" key="7">
    <source>
        <dbReference type="ARBA" id="ARBA00023136"/>
    </source>
</evidence>
<keyword evidence="7 8" id="KW-0472">Membrane</keyword>
<evidence type="ECO:0000259" key="9">
    <source>
        <dbReference type="PROSITE" id="PS50075"/>
    </source>
</evidence>
<dbReference type="InterPro" id="IPR009081">
    <property type="entry name" value="PP-bd_ACP"/>
</dbReference>
<keyword evidence="4" id="KW-0597">Phosphoprotein</keyword>
<dbReference type="GO" id="GO:0008610">
    <property type="term" value="P:lipid biosynthetic process"/>
    <property type="evidence" value="ECO:0007669"/>
    <property type="project" value="UniProtKB-ARBA"/>
</dbReference>
<dbReference type="EMBL" id="OBDY01000035">
    <property type="protein sequence ID" value="SNY69501.1"/>
    <property type="molecule type" value="Genomic_DNA"/>
</dbReference>
<keyword evidence="12" id="KW-1185">Reference proteome</keyword>
<dbReference type="SUPFAM" id="SSF53474">
    <property type="entry name" value="alpha/beta-Hydrolases"/>
    <property type="match status" value="1"/>
</dbReference>
<feature type="transmembrane region" description="Helical" evidence="8">
    <location>
        <begin position="1969"/>
        <end position="1988"/>
    </location>
</feature>
<dbReference type="InterPro" id="IPR001242">
    <property type="entry name" value="Condensation_dom"/>
</dbReference>
<dbReference type="Proteomes" id="UP000219612">
    <property type="component" value="Unassembled WGS sequence"/>
</dbReference>
<feature type="domain" description="Major facilitator superfamily (MFS) profile" evidence="10">
    <location>
        <begin position="1844"/>
        <end position="2226"/>
    </location>
</feature>
<evidence type="ECO:0000313" key="11">
    <source>
        <dbReference type="EMBL" id="SNY69501.1"/>
    </source>
</evidence>
<feature type="transmembrane region" description="Helical" evidence="8">
    <location>
        <begin position="2171"/>
        <end position="2193"/>
    </location>
</feature>
<dbReference type="CDD" id="cd06173">
    <property type="entry name" value="MFS_MefA_like"/>
    <property type="match status" value="1"/>
</dbReference>
<dbReference type="NCBIfam" id="TIGR01733">
    <property type="entry name" value="AA-adenyl-dom"/>
    <property type="match status" value="2"/>
</dbReference>
<dbReference type="PANTHER" id="PTHR45527">
    <property type="entry name" value="NONRIBOSOMAL PEPTIDE SYNTHETASE"/>
    <property type="match status" value="1"/>
</dbReference>
<evidence type="ECO:0000256" key="2">
    <source>
        <dbReference type="ARBA" id="ARBA00004651"/>
    </source>
</evidence>
<dbReference type="InterPro" id="IPR045851">
    <property type="entry name" value="AMP-bd_C_sf"/>
</dbReference>
<dbReference type="FunFam" id="2.30.38.10:FF:000001">
    <property type="entry name" value="Non-ribosomal peptide synthetase PvdI"/>
    <property type="match status" value="1"/>
</dbReference>
<dbReference type="SUPFAM" id="SSF56801">
    <property type="entry name" value="Acetyl-CoA synthetase-like"/>
    <property type="match status" value="2"/>
</dbReference>
<dbReference type="Gene3D" id="1.10.1200.10">
    <property type="entry name" value="ACP-like"/>
    <property type="match status" value="2"/>
</dbReference>
<feature type="domain" description="Carrier" evidence="9">
    <location>
        <begin position="1490"/>
        <end position="1561"/>
    </location>
</feature>
<comment type="subcellular location">
    <subcellularLocation>
        <location evidence="2">Cell membrane</location>
        <topology evidence="2">Multi-pass membrane protein</topology>
    </subcellularLocation>
</comment>
<dbReference type="GO" id="GO:0022857">
    <property type="term" value="F:transmembrane transporter activity"/>
    <property type="evidence" value="ECO:0007669"/>
    <property type="project" value="InterPro"/>
</dbReference>
<dbReference type="PROSITE" id="PS00455">
    <property type="entry name" value="AMP_BINDING"/>
    <property type="match status" value="1"/>
</dbReference>
<dbReference type="SMART" id="SM00823">
    <property type="entry name" value="PKS_PP"/>
    <property type="match status" value="2"/>
</dbReference>
<dbReference type="GO" id="GO:0043041">
    <property type="term" value="P:amino acid activation for nonribosomal peptide biosynthetic process"/>
    <property type="evidence" value="ECO:0007669"/>
    <property type="project" value="TreeGrafter"/>
</dbReference>
<dbReference type="FunFam" id="3.40.50.980:FF:000001">
    <property type="entry name" value="Non-ribosomal peptide synthetase"/>
    <property type="match status" value="1"/>
</dbReference>
<dbReference type="OrthoDB" id="2472181at2"/>
<dbReference type="CDD" id="cd05930">
    <property type="entry name" value="A_NRPS"/>
    <property type="match status" value="2"/>
</dbReference>
<keyword evidence="3" id="KW-0596">Phosphopantetheine</keyword>
<evidence type="ECO:0000256" key="3">
    <source>
        <dbReference type="ARBA" id="ARBA00022450"/>
    </source>
</evidence>
<dbReference type="PROSITE" id="PS50075">
    <property type="entry name" value="CARRIER"/>
    <property type="match status" value="2"/>
</dbReference>
<protein>
    <submittedName>
        <fullName evidence="11">Amino acid adenylation domain-containing protein</fullName>
    </submittedName>
</protein>
<dbReference type="FunFam" id="3.40.50.12780:FF:000012">
    <property type="entry name" value="Non-ribosomal peptide synthetase"/>
    <property type="match status" value="1"/>
</dbReference>
<dbReference type="InterPro" id="IPR020845">
    <property type="entry name" value="AMP-binding_CS"/>
</dbReference>
<dbReference type="RefSeq" id="WP_097328221.1">
    <property type="nucleotide sequence ID" value="NZ_OBDY01000035.1"/>
</dbReference>
<dbReference type="InterPro" id="IPR036736">
    <property type="entry name" value="ACP-like_sf"/>
</dbReference>
<dbReference type="Pfam" id="PF00501">
    <property type="entry name" value="AMP-binding"/>
    <property type="match status" value="2"/>
</dbReference>
<dbReference type="InterPro" id="IPR010071">
    <property type="entry name" value="AA_adenyl_dom"/>
</dbReference>
<reference evidence="11 12" key="1">
    <citation type="submission" date="2017-09" db="EMBL/GenBank/DDBJ databases">
        <authorList>
            <person name="Ehlers B."/>
            <person name="Leendertz F.H."/>
        </authorList>
    </citation>
    <scope>NUCLEOTIDE SEQUENCE [LARGE SCALE GENOMIC DNA]</scope>
    <source>
        <strain evidence="11 12">CGMCC 4.6857</strain>
    </source>
</reference>
<feature type="transmembrane region" description="Helical" evidence="8">
    <location>
        <begin position="1994"/>
        <end position="2022"/>
    </location>
</feature>
<dbReference type="InterPro" id="IPR020846">
    <property type="entry name" value="MFS_dom"/>
</dbReference>
<dbReference type="InterPro" id="IPR001031">
    <property type="entry name" value="Thioesterase"/>
</dbReference>
<dbReference type="InterPro" id="IPR036259">
    <property type="entry name" value="MFS_trans_sf"/>
</dbReference>
<feature type="transmembrane region" description="Helical" evidence="8">
    <location>
        <begin position="1910"/>
        <end position="1931"/>
    </location>
</feature>
<dbReference type="Gene3D" id="3.30.559.30">
    <property type="entry name" value="Nonribosomal peptide synthetase, condensation domain"/>
    <property type="match status" value="1"/>
</dbReference>
<dbReference type="Pfam" id="PF07690">
    <property type="entry name" value="MFS_1"/>
    <property type="match status" value="1"/>
</dbReference>
<dbReference type="Gene3D" id="3.40.50.1820">
    <property type="entry name" value="alpha/beta hydrolase"/>
    <property type="match status" value="1"/>
</dbReference>
<dbReference type="SUPFAM" id="SSF103473">
    <property type="entry name" value="MFS general substrate transporter"/>
    <property type="match status" value="1"/>
</dbReference>
<evidence type="ECO:0000256" key="6">
    <source>
        <dbReference type="ARBA" id="ARBA00022989"/>
    </source>
</evidence>
<feature type="domain" description="Carrier" evidence="9">
    <location>
        <begin position="480"/>
        <end position="558"/>
    </location>
</feature>
<dbReference type="SUPFAM" id="SSF47336">
    <property type="entry name" value="ACP-like"/>
    <property type="match status" value="1"/>
</dbReference>
<sequence>MPFVAPAGPTPDPLTLIAAQAHRRPDAPALTDGEGSLSYADLVSRAFGVAGLLRESGVVEGDLVGLSLPRGRNAVVAMLGILSAGAAYVPLDPSYPRSRLAAMVEDAAPRLILGNPVLPAAGPPTVPFPDDPGAGEVSLGAGAAEAAAYAIFTSGSTGRPKAVLVPRRALASFCVAAAERYGVGADDRWLHFAPISFDASVEEIFVPLVAGATVVIRDDEMISRADLFLRRCADLGVTVLDLPTSYWLEVLGALRSGEAELPSTVRTVIIGGEAVPSSAVHAWQRAAGDRVRLLNTYGPTETTVVVTVADLTTWTGDGPVPIGHPLAGVRCRVLDPGGAPAEEGELHIGGPFVATGYLHRPELTAERFPNGEYRTGDRVRQLPDGQLEYLGRLDQQLKIRGFRVEPGEVEAALRRHPEVIDAVVLGDGDRLVAHLLTNGEDVSSVREMLIAELPPHLIPAAFIAHTSFPRTPQGKTDREALTAAGPPRPVSNATGVAGLWRRLLPGDADDFFAAGGDSLVAVRLLSALRREFGVALTLTDLYAALTLPALTAVVDGGRDAPEAEPEAWDVGRPLPLTPLQREFWVAEQISADRPVHTLGIRYRFDGPVEPARLRRALGEMARRHPMLRARVTTIGDDPHFVFEDAVTIAVTEGEAATGEAFDLGVAPLIRAHLRGRELLVAVHHLVFDGWSAGLFGAELAEIYRGNGPAGKRAPLPAPPERHAESGYWRERLDGVDLGAELPTDRARPPAPVYTAARHSLTIEPAEVQGWRRFAGEQRSSLFVVLLAGLQTLLYRYTGKQDVTVLATVAGRTRPGLESHIGMAINVIPVRGAVEGDLSFGKLIARTGEAVTADLEHQDVAFPDILAAAGRRDLNGGNGLGPVVLIVHNTPPGDSGVLRYAGDAGPSATMDHLTIGLDLSADGATLNVDYATELYDRERIEALTRHLLALVAAGTRDEETAVSHLPMLGEDERDLILRQWNDTAFELTGEVAVQQFLEHIAATTPGAPALTHLGETIDYRELNARANRIAWALRSHEVQPGDRVAICLDRGIELFAAMWGVLKAGAAYVPLDPAYPPDRLRYMLADSRSRMLVTRDDGVLDGVEVLDPRRTNEFPETDPPLVTVAGDPAYVMYTSGSTGRAKGVVVSHGNLVHAVRMWQRAYDLSPDWTYQQQASFSFDMFVCETFRALCTGGRLVVVPRETLLDPAAFYDLMRTERVECTEIVPAVLRMLLDHVEDTGADLSFVRLLICGGEKWHVGEFRRARALAGRVVNAYGVTEATADSTFFEGDVSRLPAEAPLPIGRPFPNCRVYVLDEHRQPVPPGVVGELYLGGLAVAGGYFDRPELTAERFVADPFAGGGARMYKSGDAARYHRDGLIDFLGRLDDQVKINGYRVELGEVEAALGALPEVASCAAAVHPGASGLTQLAGYVVQRAAGAGEQDVRDALAKVLPTHMVPARIVFLDALPLSPNGKIDRKRLPVPAEDPARRPAAARTPTEKRLVAAWRETLGLDELGIDDNFFAVGGDSFAAVKLVRRIDPAPALVDLYQHPTVRSLAALLDERHGSAVAEADRRPLLYRLTGHDVSPGGRTVVAVPYSGGSAIAYQPLADALPEDWALHAVELPGHDRNRPFEPLEPAARVAERVVTEMKNLTGPLVLYGHCLSVAITVEIARQAEAAGLDLAGVGLGAGLPTARLTGPILDWFTRIQRMGSKREYIEYLRGRGGFTDVDDPAEQAFVVRNVKHDERDAEEYFTAAYRGTPAPLLKAPVVSVIGERDRVTDHYRERYREWEHFASDVDLKVLPNAGHFFIKSHAEELAAVLTGLGGPSRGRDKAPPATKAAEPSVKRFGVVALGQFVSLVGSGLSSLVLSIWVYQRTGSLTQFAVLSAIGLLPGILAGPLAGAVADRWDRRRVMLAGDLTAALAMAAVVAVMLAGTVHEWHLYLAVSVTSLAGAFQRPAYLAAVAQLVPKRYLGHAVGITQLGVAAGTTFAPMIGAALFGVVGLTGVLLVDVASFLTGVLTLLWVRFPDRLWRRREESFRTEMAAGWRYLSRRLGLRAVLRYFVVDHVLYTLGFAVITPLLLIEHSPLALGAVLSAGGIGGLAGALVMTLWGGTARRASGMIVFMGVSSLGMTVIGAGSGVVTAVAGMFLLTFGEVLAESHWIAVVQNKVGFDLQGRVLAVFLTLMMLTMPVGYLIVGPLAERYVEPLLAPGGALAGTVGSVFGTGEGRSLALLVFVSGLLQIAWCVRGWYDRRVHFVEDSLPDALPPAEVGDRDTLQRQADELLEKQSSEV</sequence>
<dbReference type="InterPro" id="IPR023213">
    <property type="entry name" value="CAT-like_dom_sf"/>
</dbReference>
<feature type="transmembrane region" description="Helical" evidence="8">
    <location>
        <begin position="1877"/>
        <end position="1898"/>
    </location>
</feature>
<evidence type="ECO:0000313" key="12">
    <source>
        <dbReference type="Proteomes" id="UP000219612"/>
    </source>
</evidence>
<dbReference type="PROSITE" id="PS00012">
    <property type="entry name" value="PHOSPHOPANTETHEINE"/>
    <property type="match status" value="1"/>
</dbReference>
<dbReference type="Pfam" id="PF00668">
    <property type="entry name" value="Condensation"/>
    <property type="match status" value="1"/>
</dbReference>
<dbReference type="PANTHER" id="PTHR45527:SF1">
    <property type="entry name" value="FATTY ACID SYNTHASE"/>
    <property type="match status" value="1"/>
</dbReference>
<dbReference type="GO" id="GO:0031177">
    <property type="term" value="F:phosphopantetheine binding"/>
    <property type="evidence" value="ECO:0007669"/>
    <property type="project" value="InterPro"/>
</dbReference>
<dbReference type="Pfam" id="PF13193">
    <property type="entry name" value="AMP-binding_C"/>
    <property type="match status" value="1"/>
</dbReference>
<dbReference type="Gene3D" id="3.30.559.10">
    <property type="entry name" value="Chloramphenicol acetyltransferase-like domain"/>
    <property type="match status" value="1"/>
</dbReference>
<feature type="transmembrane region" description="Helical" evidence="8">
    <location>
        <begin position="2228"/>
        <end position="2248"/>
    </location>
</feature>
<feature type="transmembrane region" description="Helical" evidence="8">
    <location>
        <begin position="1845"/>
        <end position="1871"/>
    </location>
</feature>
<keyword evidence="5 8" id="KW-0812">Transmembrane</keyword>
<dbReference type="InterPro" id="IPR006162">
    <property type="entry name" value="Ppantetheine_attach_site"/>
</dbReference>
<accession>A0A285KDW7</accession>
<feature type="transmembrane region" description="Helical" evidence="8">
    <location>
        <begin position="2120"/>
        <end position="2151"/>
    </location>
</feature>
<dbReference type="InterPro" id="IPR020806">
    <property type="entry name" value="PKS_PP-bd"/>
</dbReference>
<evidence type="ECO:0000256" key="5">
    <source>
        <dbReference type="ARBA" id="ARBA00022692"/>
    </source>
</evidence>
<dbReference type="InterPro" id="IPR042099">
    <property type="entry name" value="ANL_N_sf"/>
</dbReference>
<evidence type="ECO:0000256" key="1">
    <source>
        <dbReference type="ARBA" id="ARBA00001957"/>
    </source>
</evidence>
<dbReference type="GO" id="GO:0005886">
    <property type="term" value="C:plasma membrane"/>
    <property type="evidence" value="ECO:0007669"/>
    <property type="project" value="UniProtKB-SubCell"/>
</dbReference>
<feature type="transmembrane region" description="Helical" evidence="8">
    <location>
        <begin position="2085"/>
        <end position="2108"/>
    </location>
</feature>
<dbReference type="InterPro" id="IPR011701">
    <property type="entry name" value="MFS"/>
</dbReference>
<proteinExistence type="predicted"/>
<evidence type="ECO:0000256" key="4">
    <source>
        <dbReference type="ARBA" id="ARBA00022553"/>
    </source>
</evidence>
<dbReference type="InterPro" id="IPR029058">
    <property type="entry name" value="AB_hydrolase_fold"/>
</dbReference>
<dbReference type="SUPFAM" id="SSF52777">
    <property type="entry name" value="CoA-dependent acyltransferases"/>
    <property type="match status" value="2"/>
</dbReference>
<dbReference type="Gene3D" id="3.30.300.30">
    <property type="match status" value="2"/>
</dbReference>
<dbReference type="GO" id="GO:0044550">
    <property type="term" value="P:secondary metabolite biosynthetic process"/>
    <property type="evidence" value="ECO:0007669"/>
    <property type="project" value="TreeGrafter"/>
</dbReference>
<dbReference type="InterPro" id="IPR000873">
    <property type="entry name" value="AMP-dep_synth/lig_dom"/>
</dbReference>
<dbReference type="Gene3D" id="3.40.50.12780">
    <property type="entry name" value="N-terminal domain of ligase-like"/>
    <property type="match status" value="2"/>
</dbReference>